<feature type="region of interest" description="Disordered" evidence="4">
    <location>
        <begin position="354"/>
        <end position="373"/>
    </location>
</feature>
<keyword evidence="3" id="KW-1133">Transmembrane helix</keyword>
<keyword evidence="5" id="KW-0808">Transferase</keyword>
<dbReference type="OrthoDB" id="1997677at2"/>
<dbReference type="PANTHER" id="PTHR21461">
    <property type="entry name" value="GLYCOSYLTRANSFERASE FAMILY 92 PROTEIN"/>
    <property type="match status" value="1"/>
</dbReference>
<evidence type="ECO:0000256" key="3">
    <source>
        <dbReference type="ARBA" id="ARBA00022989"/>
    </source>
</evidence>
<evidence type="ECO:0000256" key="4">
    <source>
        <dbReference type="SAM" id="MobiDB-lite"/>
    </source>
</evidence>
<sequence length="373" mass="42340">MPYRSEPARRTQSPDPAMRLMITSMRNEAPFVLEWIAYHRLIGFTDFLVYTNDCDDGTDALLDRLAELKVLTHVPNPRRGRKAVQWQALSRARNHRLTKRAEWIMVADVDEFLVIHAGGGRLDDLFAAVPGAQGFAVPWRMFGSSGRLRFEPGLVIEQFQRAAPEQMLWPMRAGQFKSLFRKDPRFARLGVHRPVTEGGKAVTEGWVDGNGQPFTLSRSSFMISGAKRYGLAQLNHYALNSVENFLLKAYRGRANLMDVPIDLGYWIERNFNTVEDRSILRHADAVRAGVEAFLADPEIRRLHDQGITWRREKVAALLRDHQNFLMFTRLAQSPDTPVLPMSLQVELCRMRQLAPPAKSRPPQGSDNPPEAAG</sequence>
<keyword evidence="3" id="KW-0472">Membrane</keyword>
<keyword evidence="6" id="KW-1185">Reference proteome</keyword>
<dbReference type="AlphaFoldDB" id="A0A2A2GP40"/>
<evidence type="ECO:0000313" key="5">
    <source>
        <dbReference type="EMBL" id="PAU98763.1"/>
    </source>
</evidence>
<dbReference type="GO" id="GO:0016020">
    <property type="term" value="C:membrane"/>
    <property type="evidence" value="ECO:0007669"/>
    <property type="project" value="UniProtKB-SubCell"/>
</dbReference>
<evidence type="ECO:0000256" key="2">
    <source>
        <dbReference type="ARBA" id="ARBA00022692"/>
    </source>
</evidence>
<comment type="caution">
    <text evidence="5">The sequence shown here is derived from an EMBL/GenBank/DDBJ whole genome shotgun (WGS) entry which is preliminary data.</text>
</comment>
<dbReference type="GO" id="GO:0005737">
    <property type="term" value="C:cytoplasm"/>
    <property type="evidence" value="ECO:0007669"/>
    <property type="project" value="TreeGrafter"/>
</dbReference>
<dbReference type="Pfam" id="PF13704">
    <property type="entry name" value="Glyco_tranf_2_4"/>
    <property type="match status" value="1"/>
</dbReference>
<evidence type="ECO:0000256" key="1">
    <source>
        <dbReference type="ARBA" id="ARBA00004167"/>
    </source>
</evidence>
<reference evidence="5 6" key="1">
    <citation type="submission" date="2017-09" db="EMBL/GenBank/DDBJ databases">
        <title>Paracoccus alkalisoli sp. nov., isolated from saline alkaline soil.</title>
        <authorList>
            <person name="Dong X."/>
            <person name="Zhang G."/>
        </authorList>
    </citation>
    <scope>NUCLEOTIDE SEQUENCE [LARGE SCALE GENOMIC DNA]</scope>
    <source>
        <strain evidence="5 6">WN007</strain>
    </source>
</reference>
<dbReference type="EMBL" id="NSJZ01000001">
    <property type="protein sequence ID" value="PAU98763.1"/>
    <property type="molecule type" value="Genomic_DNA"/>
</dbReference>
<comment type="subcellular location">
    <subcellularLocation>
        <location evidence="1">Membrane</location>
        <topology evidence="1">Single-pass membrane protein</topology>
    </subcellularLocation>
</comment>
<dbReference type="PANTHER" id="PTHR21461:SF69">
    <property type="entry name" value="GLYCOSYLTRANSFERASE FAMILY 92 PROTEIN"/>
    <property type="match status" value="1"/>
</dbReference>
<gene>
    <name evidence="5" type="ORF">CK240_01090</name>
</gene>
<protein>
    <submittedName>
        <fullName evidence="5">Glycosyl transferase family 2</fullName>
    </submittedName>
</protein>
<proteinExistence type="predicted"/>
<dbReference type="Proteomes" id="UP000218023">
    <property type="component" value="Unassembled WGS sequence"/>
</dbReference>
<evidence type="ECO:0000313" key="6">
    <source>
        <dbReference type="Proteomes" id="UP000218023"/>
    </source>
</evidence>
<keyword evidence="2" id="KW-0812">Transmembrane</keyword>
<accession>A0A2A2GP40</accession>
<dbReference type="GO" id="GO:0016757">
    <property type="term" value="F:glycosyltransferase activity"/>
    <property type="evidence" value="ECO:0007669"/>
    <property type="project" value="TreeGrafter"/>
</dbReference>
<name>A0A2A2GP40_9RHOB</name>
<organism evidence="5 6">
    <name type="scientific">Paracoccus salipaludis</name>
    <dbReference type="NCBI Taxonomy" id="2032623"/>
    <lineage>
        <taxon>Bacteria</taxon>
        <taxon>Pseudomonadati</taxon>
        <taxon>Pseudomonadota</taxon>
        <taxon>Alphaproteobacteria</taxon>
        <taxon>Rhodobacterales</taxon>
        <taxon>Paracoccaceae</taxon>
        <taxon>Paracoccus</taxon>
    </lineage>
</organism>